<gene>
    <name evidence="3" type="ORF">G443_000783</name>
</gene>
<keyword evidence="4" id="KW-1185">Reference proteome</keyword>
<dbReference type="EMBL" id="AUBJ02000001">
    <property type="protein sequence ID" value="MCP2330513.1"/>
    <property type="molecule type" value="Genomic_DNA"/>
</dbReference>
<dbReference type="InterPro" id="IPR012878">
    <property type="entry name" value="Beta-AFase-like_GH127_cat"/>
</dbReference>
<reference evidence="3 4" key="2">
    <citation type="submission" date="2022-06" db="EMBL/GenBank/DDBJ databases">
        <title>Genomic Encyclopedia of Type Strains, Phase I: the one thousand microbial genomes (KMG-I) project.</title>
        <authorList>
            <person name="Kyrpides N."/>
        </authorList>
    </citation>
    <scope>NUCLEOTIDE SEQUENCE [LARGE SCALE GENOMIC DNA]</scope>
    <source>
        <strain evidence="3 4">DSM 43889</strain>
    </source>
</reference>
<evidence type="ECO:0008006" key="5">
    <source>
        <dbReference type="Google" id="ProtNLM"/>
    </source>
</evidence>
<reference evidence="3 4" key="1">
    <citation type="submission" date="2013-07" db="EMBL/GenBank/DDBJ databases">
        <authorList>
            <consortium name="DOE Joint Genome Institute"/>
            <person name="Reeve W."/>
            <person name="Huntemann M."/>
            <person name="Han J."/>
            <person name="Chen A."/>
            <person name="Kyrpides N."/>
            <person name="Mavromatis K."/>
            <person name="Markowitz V."/>
            <person name="Palaniappan K."/>
            <person name="Ivanova N."/>
            <person name="Schaumberg A."/>
            <person name="Pati A."/>
            <person name="Liolios K."/>
            <person name="Nordberg H.P."/>
            <person name="Cantor M.N."/>
            <person name="Hua S.X."/>
            <person name="Woyke T."/>
        </authorList>
    </citation>
    <scope>NUCLEOTIDE SEQUENCE [LARGE SCALE GENOMIC DNA]</scope>
    <source>
        <strain evidence="3 4">DSM 43889</strain>
    </source>
</reference>
<dbReference type="PANTHER" id="PTHR43465">
    <property type="entry name" value="DUF1680 DOMAIN PROTEIN (AFU_ORTHOLOGUE AFUA_1G08910)"/>
    <property type="match status" value="1"/>
</dbReference>
<evidence type="ECO:0000259" key="2">
    <source>
        <dbReference type="Pfam" id="PF20736"/>
    </source>
</evidence>
<protein>
    <recommendedName>
        <fullName evidence="5">Glycoside hydrolase family 127 protein</fullName>
    </recommendedName>
</protein>
<feature type="domain" description="Non-reducing end beta-L-arabinofuranosidase-like GH127 catalytic" evidence="1">
    <location>
        <begin position="19"/>
        <end position="389"/>
    </location>
</feature>
<dbReference type="PANTHER" id="PTHR43465:SF2">
    <property type="entry name" value="DUF1680 DOMAIN PROTEIN (AFU_ORTHOLOGUE AFUA_1G08910)"/>
    <property type="match status" value="1"/>
</dbReference>
<evidence type="ECO:0000259" key="1">
    <source>
        <dbReference type="Pfam" id="PF07944"/>
    </source>
</evidence>
<accession>A0ABT1JDL9</accession>
<name>A0ABT1JDL9_ACTCY</name>
<dbReference type="InterPro" id="IPR008928">
    <property type="entry name" value="6-hairpin_glycosidase_sf"/>
</dbReference>
<sequence>MTSPVLPSSGVLTPLGLNEVQLTSGFWAHRRALSAQVTLPHCAERMTTLGWIDNFRDGGHRGPDFADSEVHKLLEAASWHGDDALVERITPLLARAQHDDGYLNTRWSGRRYQNLEWGHELYCAGHLIQASVARARRHGDDLLVEVGRRAADHVCARFLEGDQVCGHPEIEMALVELCRLTGEERYLEMARRFVERRGRPALGDSEHGRAYFQDDQPVRTAPAFRGHAVRQLYLACGAVDVAVETGDTALLAAVEAQWERTVARRTYLTGGMGSRHRDEAFGEDFELPPDRAYAETCAGIASVMLCWRLLLATGHPRYAELAERTLYNVVATSLASDGRSFFYVNPLQVRTPGVPAGADEVSWWGGSALRAPWFSTSCCPPNIARTLGALPGYLATRDRRGVQLHQFASAEIDTRLVDGSRLRLSVRTDYPESGTVLVRVVDAPRETCRVSLRVPVWADGASVFHPEGVVRAAPGWRRWTGGGGRATSCAWNCR</sequence>
<evidence type="ECO:0000313" key="4">
    <source>
        <dbReference type="Proteomes" id="UP000791080"/>
    </source>
</evidence>
<comment type="caution">
    <text evidence="3">The sequence shown here is derived from an EMBL/GenBank/DDBJ whole genome shotgun (WGS) entry which is preliminary data.</text>
</comment>
<dbReference type="InterPro" id="IPR049174">
    <property type="entry name" value="Beta-AFase-like"/>
</dbReference>
<organism evidence="3 4">
    <name type="scientific">Actinoalloteichus caeruleus DSM 43889</name>
    <dbReference type="NCBI Taxonomy" id="1120930"/>
    <lineage>
        <taxon>Bacteria</taxon>
        <taxon>Bacillati</taxon>
        <taxon>Actinomycetota</taxon>
        <taxon>Actinomycetes</taxon>
        <taxon>Pseudonocardiales</taxon>
        <taxon>Pseudonocardiaceae</taxon>
        <taxon>Actinoalloteichus</taxon>
        <taxon>Actinoalloteichus cyanogriseus</taxon>
    </lineage>
</organism>
<dbReference type="Proteomes" id="UP000791080">
    <property type="component" value="Unassembled WGS sequence"/>
</dbReference>
<evidence type="ECO:0000313" key="3">
    <source>
        <dbReference type="EMBL" id="MCP2330513.1"/>
    </source>
</evidence>
<dbReference type="SUPFAM" id="SSF48208">
    <property type="entry name" value="Six-hairpin glycosidases"/>
    <property type="match status" value="1"/>
</dbReference>
<dbReference type="Pfam" id="PF07944">
    <property type="entry name" value="Beta-AFase-like_GH127_cat"/>
    <property type="match status" value="1"/>
</dbReference>
<proteinExistence type="predicted"/>
<dbReference type="InterPro" id="IPR049046">
    <property type="entry name" value="Beta-AFase-like_GH127_middle"/>
</dbReference>
<dbReference type="Pfam" id="PF20736">
    <property type="entry name" value="Glyco_hydro127M"/>
    <property type="match status" value="1"/>
</dbReference>
<feature type="domain" description="Non-reducing end beta-L-arabinofuranosidase-like GH127 middle" evidence="2">
    <location>
        <begin position="402"/>
        <end position="463"/>
    </location>
</feature>
<dbReference type="RefSeq" id="WP_253860117.1">
    <property type="nucleotide sequence ID" value="NZ_AUBJ02000001.1"/>
</dbReference>